<evidence type="ECO:0000313" key="1">
    <source>
        <dbReference type="EMBL" id="KAF7356609.1"/>
    </source>
</evidence>
<reference evidence="1" key="1">
    <citation type="submission" date="2020-05" db="EMBL/GenBank/DDBJ databases">
        <title>Mycena genomes resolve the evolution of fungal bioluminescence.</title>
        <authorList>
            <person name="Tsai I.J."/>
        </authorList>
    </citation>
    <scope>NUCLEOTIDE SEQUENCE</scope>
    <source>
        <strain evidence="1">CCC161011</strain>
    </source>
</reference>
<dbReference type="OrthoDB" id="3159295at2759"/>
<dbReference type="EMBL" id="JACAZI010000007">
    <property type="protein sequence ID" value="KAF7356609.1"/>
    <property type="molecule type" value="Genomic_DNA"/>
</dbReference>
<dbReference type="AlphaFoldDB" id="A0A8H6YCR5"/>
<comment type="caution">
    <text evidence="1">The sequence shown here is derived from an EMBL/GenBank/DDBJ whole genome shotgun (WGS) entry which is preliminary data.</text>
</comment>
<proteinExistence type="predicted"/>
<sequence>MPVQDARNVVTSPALPPEIIDLVIGFALQSLHHDGATSPRLFAAIAPLTLVSSQFRLLTLRRFLRHIIFSETEFGNENSQWNRFFLLLDSLDEKTDGECFAWVRSLRTSSKTLMGRFHSARLAALSHLEELSVDLATEGLITQKPFLKLIHNASAKLTMLTLTSLPCVDIPLLRLISATFPCLLDLYLSCTERLELHCCWSCYEESLGRTTHSPIPDMFSSCTEMAIIFAKILKSLTHLMHLHLGIYFSDEMLIHYHIAHAEAGERRPFGPELCTLCEGAAAEVQLRELAAGLQFAQSLKALRTFQCSSFFNDTPGYSSAMRQDVDGWRNGTTVYVLRKNGRIRVRKTPWTP</sequence>
<accession>A0A8H6YCR5</accession>
<organism evidence="1 2">
    <name type="scientific">Mycena venus</name>
    <dbReference type="NCBI Taxonomy" id="2733690"/>
    <lineage>
        <taxon>Eukaryota</taxon>
        <taxon>Fungi</taxon>
        <taxon>Dikarya</taxon>
        <taxon>Basidiomycota</taxon>
        <taxon>Agaricomycotina</taxon>
        <taxon>Agaricomycetes</taxon>
        <taxon>Agaricomycetidae</taxon>
        <taxon>Agaricales</taxon>
        <taxon>Marasmiineae</taxon>
        <taxon>Mycenaceae</taxon>
        <taxon>Mycena</taxon>
    </lineage>
</organism>
<dbReference type="Proteomes" id="UP000620124">
    <property type="component" value="Unassembled WGS sequence"/>
</dbReference>
<keyword evidence="2" id="KW-1185">Reference proteome</keyword>
<name>A0A8H6YCR5_9AGAR</name>
<protein>
    <submittedName>
        <fullName evidence="1">Deacetylase sirtuin-type domain-containing protein</fullName>
    </submittedName>
</protein>
<gene>
    <name evidence="1" type="ORF">MVEN_00995000</name>
</gene>
<evidence type="ECO:0000313" key="2">
    <source>
        <dbReference type="Proteomes" id="UP000620124"/>
    </source>
</evidence>